<evidence type="ECO:0000313" key="1">
    <source>
        <dbReference type="EMBL" id="EQD53482.1"/>
    </source>
</evidence>
<protein>
    <submittedName>
        <fullName evidence="1">Uncharacterized protein</fullName>
    </submittedName>
</protein>
<accession>T1A8Y3</accession>
<gene>
    <name evidence="1" type="ORF">B1B_10221</name>
</gene>
<name>T1A8Y3_9ZZZZ</name>
<comment type="caution">
    <text evidence="1">The sequence shown here is derived from an EMBL/GenBank/DDBJ whole genome shotgun (WGS) entry which is preliminary data.</text>
</comment>
<reference evidence="1" key="1">
    <citation type="submission" date="2013-08" db="EMBL/GenBank/DDBJ databases">
        <authorList>
            <person name="Mendez C."/>
            <person name="Richter M."/>
            <person name="Ferrer M."/>
            <person name="Sanchez J."/>
        </authorList>
    </citation>
    <scope>NUCLEOTIDE SEQUENCE</scope>
</reference>
<feature type="non-terminal residue" evidence="1">
    <location>
        <position position="1"/>
    </location>
</feature>
<dbReference type="EMBL" id="AUZY01006718">
    <property type="protein sequence ID" value="EQD53482.1"/>
    <property type="molecule type" value="Genomic_DNA"/>
</dbReference>
<dbReference type="AlphaFoldDB" id="T1A8Y3"/>
<sequence>DGLPRYSLHSRVDGHNHGVVAAVECRDQLYVLAKGRRRLLRLSIAEVERDLRV</sequence>
<proteinExistence type="predicted"/>
<organism evidence="1">
    <name type="scientific">mine drainage metagenome</name>
    <dbReference type="NCBI Taxonomy" id="410659"/>
    <lineage>
        <taxon>unclassified sequences</taxon>
        <taxon>metagenomes</taxon>
        <taxon>ecological metagenomes</taxon>
    </lineage>
</organism>
<reference evidence="1" key="2">
    <citation type="journal article" date="2014" name="ISME J.">
        <title>Microbial stratification in low pH oxic and suboxic macroscopic growths along an acid mine drainage.</title>
        <authorList>
            <person name="Mendez-Garcia C."/>
            <person name="Mesa V."/>
            <person name="Sprenger R.R."/>
            <person name="Richter M."/>
            <person name="Diez M.S."/>
            <person name="Solano J."/>
            <person name="Bargiela R."/>
            <person name="Golyshina O.V."/>
            <person name="Manteca A."/>
            <person name="Ramos J.L."/>
            <person name="Gallego J.R."/>
            <person name="Llorente I."/>
            <person name="Martins Dos Santos V.A."/>
            <person name="Jensen O.N."/>
            <person name="Pelaez A.I."/>
            <person name="Sanchez J."/>
            <person name="Ferrer M."/>
        </authorList>
    </citation>
    <scope>NUCLEOTIDE SEQUENCE</scope>
</reference>